<proteinExistence type="predicted"/>
<reference evidence="1" key="1">
    <citation type="journal article" date="2021" name="Proc. Natl. Acad. Sci. U.S.A.">
        <title>A Catalog of Tens of Thousands of Viruses from Human Metagenomes Reveals Hidden Associations with Chronic Diseases.</title>
        <authorList>
            <person name="Tisza M.J."/>
            <person name="Buck C.B."/>
        </authorList>
    </citation>
    <scope>NUCLEOTIDE SEQUENCE</scope>
    <source>
        <strain evidence="1">CtXQq5</strain>
    </source>
</reference>
<organism evidence="1">
    <name type="scientific">Siphoviridae sp. ctXQq5</name>
    <dbReference type="NCBI Taxonomy" id="2826368"/>
    <lineage>
        <taxon>Viruses</taxon>
        <taxon>Duplodnaviria</taxon>
        <taxon>Heunggongvirae</taxon>
        <taxon>Uroviricota</taxon>
        <taxon>Caudoviricetes</taxon>
    </lineage>
</organism>
<name>A0A8S5N225_9CAUD</name>
<protein>
    <submittedName>
        <fullName evidence="1">Uncharacterized protein</fullName>
    </submittedName>
</protein>
<evidence type="ECO:0000313" key="1">
    <source>
        <dbReference type="EMBL" id="DAD88187.1"/>
    </source>
</evidence>
<sequence>MQVYNRKSTIEIPYIKGEFSFYIWNTKKAPTKWKPFY</sequence>
<dbReference type="EMBL" id="BK015037">
    <property type="protein sequence ID" value="DAD88187.1"/>
    <property type="molecule type" value="Genomic_DNA"/>
</dbReference>
<accession>A0A8S5N225</accession>